<comment type="caution">
    <text evidence="2">The sequence shown here is derived from an EMBL/GenBank/DDBJ whole genome shotgun (WGS) entry which is preliminary data.</text>
</comment>
<dbReference type="Proteomes" id="UP001292094">
    <property type="component" value="Unassembled WGS sequence"/>
</dbReference>
<feature type="region of interest" description="Disordered" evidence="1">
    <location>
        <begin position="42"/>
        <end position="135"/>
    </location>
</feature>
<evidence type="ECO:0000256" key="1">
    <source>
        <dbReference type="SAM" id="MobiDB-lite"/>
    </source>
</evidence>
<evidence type="ECO:0000313" key="2">
    <source>
        <dbReference type="EMBL" id="KAK4305474.1"/>
    </source>
</evidence>
<keyword evidence="3" id="KW-1185">Reference proteome</keyword>
<sequence length="135" mass="15208">MVTDVINALQGLSIFIVFVCSRSTLRKVREVWSLRCCRKADRQGNLSPSTTFTYTASSSSSRDSRLSYTKDSSILKRQSATSTRDSVVLQPLKEADEHVHNNIHNNIHRGPNSEERTHSRNREGKHSANEGTAFM</sequence>
<name>A0AAE1PDJ4_9EUCA</name>
<gene>
    <name evidence="2" type="ORF">Pmani_022635</name>
</gene>
<feature type="compositionally biased region" description="Polar residues" evidence="1">
    <location>
        <begin position="70"/>
        <end position="85"/>
    </location>
</feature>
<protein>
    <submittedName>
        <fullName evidence="2">Uncharacterized protein</fullName>
    </submittedName>
</protein>
<dbReference type="EMBL" id="JAWZYT010002269">
    <property type="protein sequence ID" value="KAK4305474.1"/>
    <property type="molecule type" value="Genomic_DNA"/>
</dbReference>
<feature type="compositionally biased region" description="Low complexity" evidence="1">
    <location>
        <begin position="47"/>
        <end position="69"/>
    </location>
</feature>
<dbReference type="AlphaFoldDB" id="A0AAE1PDJ4"/>
<evidence type="ECO:0000313" key="3">
    <source>
        <dbReference type="Proteomes" id="UP001292094"/>
    </source>
</evidence>
<accession>A0AAE1PDJ4</accession>
<feature type="compositionally biased region" description="Basic and acidic residues" evidence="1">
    <location>
        <begin position="111"/>
        <end position="128"/>
    </location>
</feature>
<reference evidence="2" key="1">
    <citation type="submission" date="2023-11" db="EMBL/GenBank/DDBJ databases">
        <title>Genome assemblies of two species of porcelain crab, Petrolisthes cinctipes and Petrolisthes manimaculis (Anomura: Porcellanidae).</title>
        <authorList>
            <person name="Angst P."/>
        </authorList>
    </citation>
    <scope>NUCLEOTIDE SEQUENCE</scope>
    <source>
        <strain evidence="2">PB745_02</strain>
        <tissue evidence="2">Gill</tissue>
    </source>
</reference>
<organism evidence="2 3">
    <name type="scientific">Petrolisthes manimaculis</name>
    <dbReference type="NCBI Taxonomy" id="1843537"/>
    <lineage>
        <taxon>Eukaryota</taxon>
        <taxon>Metazoa</taxon>
        <taxon>Ecdysozoa</taxon>
        <taxon>Arthropoda</taxon>
        <taxon>Crustacea</taxon>
        <taxon>Multicrustacea</taxon>
        <taxon>Malacostraca</taxon>
        <taxon>Eumalacostraca</taxon>
        <taxon>Eucarida</taxon>
        <taxon>Decapoda</taxon>
        <taxon>Pleocyemata</taxon>
        <taxon>Anomura</taxon>
        <taxon>Galatheoidea</taxon>
        <taxon>Porcellanidae</taxon>
        <taxon>Petrolisthes</taxon>
    </lineage>
</organism>
<proteinExistence type="predicted"/>